<evidence type="ECO:0000313" key="4">
    <source>
        <dbReference type="EMBL" id="BBH93950.1"/>
    </source>
</evidence>
<feature type="domain" description="CBS" evidence="3">
    <location>
        <begin position="7"/>
        <end position="64"/>
    </location>
</feature>
<reference evidence="4" key="1">
    <citation type="submission" date="2018-12" db="EMBL/GenBank/DDBJ databases">
        <title>Novel natural products biosynthetic potential of the class Ktedonobacteria.</title>
        <authorList>
            <person name="Zheng Y."/>
            <person name="Saitou A."/>
            <person name="Wang C.M."/>
            <person name="Toyoda A."/>
            <person name="Minakuchi Y."/>
            <person name="Sekiguchi Y."/>
            <person name="Ueda K."/>
            <person name="Takano H."/>
            <person name="Sakai Y."/>
            <person name="Yokota A."/>
            <person name="Yabe S."/>
        </authorList>
    </citation>
    <scope>NUCLEOTIDE SEQUENCE</scope>
    <source>
        <strain evidence="4">A3-2</strain>
    </source>
</reference>
<sequence>MIARDIMTRTVYTIRPEASAQEAAQLLDQKRISGAPVVDGDGRLIGMVTEADIISKVNREGLRVADIMSHELIVVSEETPLEEIAALLSERKIKRVPVVENGRLVGIVSRADIVHAVAAGHLIVRNW</sequence>
<dbReference type="Pfam" id="PF00571">
    <property type="entry name" value="CBS"/>
    <property type="match status" value="2"/>
</dbReference>
<protein>
    <submittedName>
        <fullName evidence="4">CBS domain-containing protein</fullName>
    </submittedName>
</protein>
<organism evidence="4">
    <name type="scientific">Thermogemmatispora argillosa</name>
    <dbReference type="NCBI Taxonomy" id="2045280"/>
    <lineage>
        <taxon>Bacteria</taxon>
        <taxon>Bacillati</taxon>
        <taxon>Chloroflexota</taxon>
        <taxon>Ktedonobacteria</taxon>
        <taxon>Thermogemmatisporales</taxon>
        <taxon>Thermogemmatisporaceae</taxon>
        <taxon>Thermogemmatispora</taxon>
    </lineage>
</organism>
<evidence type="ECO:0000256" key="2">
    <source>
        <dbReference type="PROSITE-ProRule" id="PRU00703"/>
    </source>
</evidence>
<feature type="domain" description="CBS" evidence="3">
    <location>
        <begin position="68"/>
        <end position="123"/>
    </location>
</feature>
<dbReference type="PANTHER" id="PTHR43080">
    <property type="entry name" value="CBS DOMAIN-CONTAINING PROTEIN CBSX3, MITOCHONDRIAL"/>
    <property type="match status" value="1"/>
</dbReference>
<dbReference type="InterPro" id="IPR051257">
    <property type="entry name" value="Diverse_CBS-Domain"/>
</dbReference>
<proteinExistence type="predicted"/>
<dbReference type="PROSITE" id="PS51371">
    <property type="entry name" value="CBS"/>
    <property type="match status" value="2"/>
</dbReference>
<dbReference type="SUPFAM" id="SSF54631">
    <property type="entry name" value="CBS-domain pair"/>
    <property type="match status" value="1"/>
</dbReference>
<name>A0A455T278_9CHLR</name>
<dbReference type="Gene3D" id="3.10.580.10">
    <property type="entry name" value="CBS-domain"/>
    <property type="match status" value="2"/>
</dbReference>
<dbReference type="EMBL" id="AP019377">
    <property type="protein sequence ID" value="BBH93950.1"/>
    <property type="molecule type" value="Genomic_DNA"/>
</dbReference>
<keyword evidence="1 2" id="KW-0129">CBS domain</keyword>
<gene>
    <name evidence="4" type="ORF">KTA_21490</name>
</gene>
<accession>A0A455T278</accession>
<dbReference type="SMART" id="SM00116">
    <property type="entry name" value="CBS"/>
    <property type="match status" value="2"/>
</dbReference>
<dbReference type="CDD" id="cd04586">
    <property type="entry name" value="CBS_pair_BON_assoc"/>
    <property type="match status" value="1"/>
</dbReference>
<dbReference type="InterPro" id="IPR000644">
    <property type="entry name" value="CBS_dom"/>
</dbReference>
<evidence type="ECO:0000256" key="1">
    <source>
        <dbReference type="ARBA" id="ARBA00023122"/>
    </source>
</evidence>
<dbReference type="AlphaFoldDB" id="A0A455T278"/>
<dbReference type="PANTHER" id="PTHR43080:SF26">
    <property type="entry name" value="REGULATORY PROTEIN"/>
    <property type="match status" value="1"/>
</dbReference>
<evidence type="ECO:0000259" key="3">
    <source>
        <dbReference type="PROSITE" id="PS51371"/>
    </source>
</evidence>
<dbReference type="InterPro" id="IPR046342">
    <property type="entry name" value="CBS_dom_sf"/>
</dbReference>